<evidence type="ECO:0000256" key="3">
    <source>
        <dbReference type="ARBA" id="ARBA00013650"/>
    </source>
</evidence>
<dbReference type="OrthoDB" id="5518017at2"/>
<feature type="active site" evidence="9">
    <location>
        <position position="57"/>
    </location>
</feature>
<organism evidence="11 12">
    <name type="scientific">Lentzea tibetensis</name>
    <dbReference type="NCBI Taxonomy" id="2591470"/>
    <lineage>
        <taxon>Bacteria</taxon>
        <taxon>Bacillati</taxon>
        <taxon>Actinomycetota</taxon>
        <taxon>Actinomycetes</taxon>
        <taxon>Pseudonocardiales</taxon>
        <taxon>Pseudonocardiaceae</taxon>
        <taxon>Lentzea</taxon>
    </lineage>
</organism>
<dbReference type="RefSeq" id="WP_146350951.1">
    <property type="nucleotide sequence ID" value="NZ_VOBR01000006.1"/>
</dbReference>
<keyword evidence="12" id="KW-1185">Reference proteome</keyword>
<dbReference type="PRINTS" id="PR00727">
    <property type="entry name" value="LEADERPTASE"/>
</dbReference>
<proteinExistence type="inferred from homology"/>
<comment type="caution">
    <text evidence="11">The sequence shown here is derived from an EMBL/GenBank/DDBJ whole genome shotgun (WGS) entry which is preliminary data.</text>
</comment>
<dbReference type="InterPro" id="IPR019756">
    <property type="entry name" value="Pept_S26A_signal_pept_1_Ser-AS"/>
</dbReference>
<evidence type="ECO:0000256" key="9">
    <source>
        <dbReference type="PIRSR" id="PIRSR600223-1"/>
    </source>
</evidence>
<evidence type="ECO:0000313" key="11">
    <source>
        <dbReference type="EMBL" id="TWP52155.1"/>
    </source>
</evidence>
<evidence type="ECO:0000313" key="12">
    <source>
        <dbReference type="Proteomes" id="UP000316639"/>
    </source>
</evidence>
<keyword evidence="4" id="KW-0645">Protease</keyword>
<keyword evidence="6" id="KW-0378">Hydrolase</keyword>
<comment type="similarity">
    <text evidence="2">Belongs to the peptidase S26 family. IMP2 subfamily.</text>
</comment>
<dbReference type="PROSITE" id="PS00501">
    <property type="entry name" value="SPASE_I_1"/>
    <property type="match status" value="1"/>
</dbReference>
<evidence type="ECO:0000256" key="1">
    <source>
        <dbReference type="ARBA" id="ARBA00004401"/>
    </source>
</evidence>
<dbReference type="PANTHER" id="PTHR46041:SF2">
    <property type="entry name" value="MITOCHONDRIAL INNER MEMBRANE PROTEASE SUBUNIT 2"/>
    <property type="match status" value="1"/>
</dbReference>
<protein>
    <recommendedName>
        <fullName evidence="3">Mitochondrial inner membrane protease subunit 2</fullName>
    </recommendedName>
</protein>
<feature type="active site" evidence="9">
    <location>
        <position position="18"/>
    </location>
</feature>
<evidence type="ECO:0000256" key="2">
    <source>
        <dbReference type="ARBA" id="ARBA00007066"/>
    </source>
</evidence>
<dbReference type="InterPro" id="IPR037730">
    <property type="entry name" value="IMP2"/>
</dbReference>
<dbReference type="InterPro" id="IPR019533">
    <property type="entry name" value="Peptidase_S26"/>
</dbReference>
<dbReference type="GO" id="GO:0004252">
    <property type="term" value="F:serine-type endopeptidase activity"/>
    <property type="evidence" value="ECO:0007669"/>
    <property type="project" value="InterPro"/>
</dbReference>
<sequence>MIGFLRRRFMLVTVRGDSMMPTLRPDQRVLVRLGRPFSADDVVVFRTAAEHVSLMIKRVAAAPGEAVPDDMRDVVGDVVVPDGFVLVRGDNPLSVDSRTFGYLPADAVVGLVRTPK</sequence>
<dbReference type="Gene3D" id="2.10.109.10">
    <property type="entry name" value="Umud Fragment, subunit A"/>
    <property type="match status" value="1"/>
</dbReference>
<keyword evidence="5" id="KW-0812">Transmembrane</keyword>
<reference evidence="11 12" key="1">
    <citation type="submission" date="2019-07" db="EMBL/GenBank/DDBJ databases">
        <title>Lentzea xizangensis sp. nov., isolated from Qinghai-Tibetan Plateau Soils.</title>
        <authorList>
            <person name="Huang J."/>
        </authorList>
    </citation>
    <scope>NUCLEOTIDE SEQUENCE [LARGE SCALE GENOMIC DNA]</scope>
    <source>
        <strain evidence="11 12">FXJ1.1311</strain>
    </source>
</reference>
<comment type="subcellular location">
    <subcellularLocation>
        <location evidence="1">Cell membrane</location>
        <topology evidence="1">Single-pass type II membrane protein</topology>
    </subcellularLocation>
</comment>
<dbReference type="EMBL" id="VOBR01000006">
    <property type="protein sequence ID" value="TWP52155.1"/>
    <property type="molecule type" value="Genomic_DNA"/>
</dbReference>
<evidence type="ECO:0000256" key="8">
    <source>
        <dbReference type="ARBA" id="ARBA00023136"/>
    </source>
</evidence>
<evidence type="ECO:0000256" key="7">
    <source>
        <dbReference type="ARBA" id="ARBA00022989"/>
    </source>
</evidence>
<name>A0A563EWS6_9PSEU</name>
<keyword evidence="7" id="KW-1133">Transmembrane helix</keyword>
<feature type="domain" description="Peptidase S26" evidence="10">
    <location>
        <begin position="9"/>
        <end position="67"/>
    </location>
</feature>
<dbReference type="SUPFAM" id="SSF51306">
    <property type="entry name" value="LexA/Signal peptidase"/>
    <property type="match status" value="1"/>
</dbReference>
<dbReference type="InterPro" id="IPR000223">
    <property type="entry name" value="Pept_S26A_signal_pept_1"/>
</dbReference>
<evidence type="ECO:0000256" key="4">
    <source>
        <dbReference type="ARBA" id="ARBA00022670"/>
    </source>
</evidence>
<feature type="domain" description="Peptidase S26" evidence="10">
    <location>
        <begin position="71"/>
        <end position="113"/>
    </location>
</feature>
<keyword evidence="8" id="KW-0472">Membrane</keyword>
<dbReference type="GO" id="GO:0006465">
    <property type="term" value="P:signal peptide processing"/>
    <property type="evidence" value="ECO:0007669"/>
    <property type="project" value="InterPro"/>
</dbReference>
<evidence type="ECO:0000256" key="6">
    <source>
        <dbReference type="ARBA" id="ARBA00022801"/>
    </source>
</evidence>
<evidence type="ECO:0000256" key="5">
    <source>
        <dbReference type="ARBA" id="ARBA00022692"/>
    </source>
</evidence>
<dbReference type="GO" id="GO:0005886">
    <property type="term" value="C:plasma membrane"/>
    <property type="evidence" value="ECO:0007669"/>
    <property type="project" value="UniProtKB-SubCell"/>
</dbReference>
<dbReference type="InterPro" id="IPR036286">
    <property type="entry name" value="LexA/Signal_pep-like_sf"/>
</dbReference>
<accession>A0A563EWS6</accession>
<dbReference type="AlphaFoldDB" id="A0A563EWS6"/>
<evidence type="ECO:0000259" key="10">
    <source>
        <dbReference type="Pfam" id="PF10502"/>
    </source>
</evidence>
<dbReference type="CDD" id="cd06462">
    <property type="entry name" value="Peptidase_S24_S26"/>
    <property type="match status" value="1"/>
</dbReference>
<dbReference type="Proteomes" id="UP000316639">
    <property type="component" value="Unassembled WGS sequence"/>
</dbReference>
<dbReference type="PANTHER" id="PTHR46041">
    <property type="entry name" value="MITOCHONDRIAL INNER MEMBRANE PROTEASE SUBUNIT 2"/>
    <property type="match status" value="1"/>
</dbReference>
<gene>
    <name evidence="11" type="ORF">FKR81_11280</name>
</gene>
<dbReference type="Pfam" id="PF10502">
    <property type="entry name" value="Peptidase_S26"/>
    <property type="match status" value="2"/>
</dbReference>